<dbReference type="RefSeq" id="XP_043128432.1">
    <property type="nucleotide sequence ID" value="XM_043272497.1"/>
</dbReference>
<organism evidence="2 3">
    <name type="scientific">Aspergillus viridinutans</name>
    <dbReference type="NCBI Taxonomy" id="75553"/>
    <lineage>
        <taxon>Eukaryota</taxon>
        <taxon>Fungi</taxon>
        <taxon>Dikarya</taxon>
        <taxon>Ascomycota</taxon>
        <taxon>Pezizomycotina</taxon>
        <taxon>Eurotiomycetes</taxon>
        <taxon>Eurotiomycetidae</taxon>
        <taxon>Eurotiales</taxon>
        <taxon>Aspergillaceae</taxon>
        <taxon>Aspergillus</taxon>
        <taxon>Aspergillus subgen. Fumigati</taxon>
    </lineage>
</organism>
<dbReference type="Gene3D" id="3.40.50.1820">
    <property type="entry name" value="alpha/beta hydrolase"/>
    <property type="match status" value="1"/>
</dbReference>
<accession>A0A9P3F8Q0</accession>
<evidence type="ECO:0000313" key="3">
    <source>
        <dbReference type="Proteomes" id="UP000710440"/>
    </source>
</evidence>
<dbReference type="Proteomes" id="UP000710440">
    <property type="component" value="Unassembled WGS sequence"/>
</dbReference>
<evidence type="ECO:0000313" key="2">
    <source>
        <dbReference type="EMBL" id="GIK05246.1"/>
    </source>
</evidence>
<dbReference type="SUPFAM" id="SSF53474">
    <property type="entry name" value="alpha/beta-Hydrolases"/>
    <property type="match status" value="1"/>
</dbReference>
<dbReference type="PANTHER" id="PTHR35043">
    <property type="entry name" value="TRANSCRIPTION FACTOR DOMAIN-CONTAINING PROTEIN"/>
    <property type="match status" value="1"/>
</dbReference>
<dbReference type="GeneID" id="66937332"/>
<dbReference type="EMBL" id="BOPL01000008">
    <property type="protein sequence ID" value="GIK05246.1"/>
    <property type="molecule type" value="Genomic_DNA"/>
</dbReference>
<evidence type="ECO:0000259" key="1">
    <source>
        <dbReference type="Pfam" id="PF00561"/>
    </source>
</evidence>
<dbReference type="PANTHER" id="PTHR35043:SF7">
    <property type="entry name" value="TRANSCRIPTION FACTOR DOMAIN-CONTAINING PROTEIN"/>
    <property type="match status" value="1"/>
</dbReference>
<feature type="domain" description="AB hydrolase-1" evidence="1">
    <location>
        <begin position="367"/>
        <end position="580"/>
    </location>
</feature>
<dbReference type="Pfam" id="PF00561">
    <property type="entry name" value="Abhydrolase_1"/>
    <property type="match status" value="1"/>
</dbReference>
<comment type="caution">
    <text evidence="2">The sequence shown here is derived from an EMBL/GenBank/DDBJ whole genome shotgun (WGS) entry which is preliminary data.</text>
</comment>
<dbReference type="InterPro" id="IPR000639">
    <property type="entry name" value="Epox_hydrolase-like"/>
</dbReference>
<reference evidence="2 3" key="1">
    <citation type="submission" date="2021-02" db="EMBL/GenBank/DDBJ databases">
        <title>Pan-genome distribution and transcriptional activeness of fungal secondary metabolism genes in Aspergillus section Fumigati.</title>
        <authorList>
            <person name="Takahashi H."/>
            <person name="Umemura M."/>
            <person name="Ninomiya A."/>
            <person name="Kusuya Y."/>
            <person name="Urayama S."/>
            <person name="Shimizu M."/>
            <person name="Watanabe A."/>
            <person name="Kamei K."/>
            <person name="Yaguchi T."/>
            <person name="Hagiwara D."/>
        </authorList>
    </citation>
    <scope>NUCLEOTIDE SEQUENCE [LARGE SCALE GENOMIC DNA]</scope>
    <source>
        <strain evidence="2 3">IFM 47045</strain>
    </source>
</reference>
<dbReference type="AlphaFoldDB" id="A0A9P3F8Q0"/>
<dbReference type="GO" id="GO:0003824">
    <property type="term" value="F:catalytic activity"/>
    <property type="evidence" value="ECO:0007669"/>
    <property type="project" value="InterPro"/>
</dbReference>
<keyword evidence="3" id="KW-1185">Reference proteome</keyword>
<dbReference type="InterPro" id="IPR029058">
    <property type="entry name" value="AB_hydrolase_fold"/>
</dbReference>
<dbReference type="OrthoDB" id="3061561at2759"/>
<proteinExistence type="predicted"/>
<protein>
    <recommendedName>
        <fullName evidence="1">AB hydrolase-1 domain-containing protein</fullName>
    </recommendedName>
</protein>
<dbReference type="PRINTS" id="PR00412">
    <property type="entry name" value="EPOXHYDRLASE"/>
</dbReference>
<sequence length="595" mass="67467">MADHKLVGWISPDNHRSTSEIIWSCLAIFLVCTWKCMHLNIPSVKERGTTEWVKLLGIPLPKPSPELRRRWLKRVGWMFVLAIAPELGVMISVNQKHVAEELYDRHKHMDWSVVHAHYANMGGFSIAIPEEEGEIKAEGTSVATNAAESETAAAEAEHMMASREINAESHVEDAVDKREPSVEERLIGLDNVEKETRFRISRLQASDLARLDELGLFPATKASHGKNRALPMTTIDDIQDRSKSDAFTKFFALVQCAWLVIQSIARACAGLPLTELELTTLAFIFCAFIMYWFWWDKPFDIQTQTILLCPPEKAEQMRDFIKRKDRFLGSDREPRFHQLNTLAIDGFLDMFSRSVNHPPLTQKLSPAVHVFDWLGYGLSERPWDPSVDTSISGQVPILEGLLAHWGLESTHLVAHDIGGGIAQRFAIFSPQRIRSLTLVDVVSFDSYPSARTKKQMEDGLEALIRAPDAEHREHYRDWLLSAVQKCEQFESSSLETFLGYISGPVGQASLYQHQVRFYDPKHTLEIADRLGELGKLPVKLIWGANDGWQVPDWAHKLHESIPGSQVEIIEDSGHFSQEDQPETLAQLLVTFLKQH</sequence>
<name>A0A9P3F8Q0_ASPVI</name>
<gene>
    <name evidence="2" type="ORF">Aspvir_009350</name>
</gene>
<dbReference type="InterPro" id="IPR000073">
    <property type="entry name" value="AB_hydrolase_1"/>
</dbReference>